<sequence>MSDKVKKGMIVTVCVVVGIVLAVMIAGNFKQPPKAKDKLAESQSTEKGIVKPEIDKKELDQPKETESKKEETEKAAPGTEEETEPSSESSTEAVQDAGQQAQNIQPRVTKPETPVKEVLENPAQKPDGETVTGAPVPEKHDEVQQPETDAVPGAAPEGESQEGKIYAPGFGWIDDIGEGQVIEDSDIYENGNKIGSMD</sequence>
<evidence type="ECO:0000256" key="1">
    <source>
        <dbReference type="SAM" id="MobiDB-lite"/>
    </source>
</evidence>
<evidence type="ECO:0000313" key="4">
    <source>
        <dbReference type="Proteomes" id="UP000251853"/>
    </source>
</evidence>
<dbReference type="AlphaFoldDB" id="A0A2X2U9B1"/>
<proteinExistence type="predicted"/>
<evidence type="ECO:0000313" key="3">
    <source>
        <dbReference type="EMBL" id="SQB10321.1"/>
    </source>
</evidence>
<dbReference type="RefSeq" id="WP_112481707.1">
    <property type="nucleotide sequence ID" value="NZ_JAIWZC010000001.1"/>
</dbReference>
<dbReference type="EMBL" id="UAVW01000003">
    <property type="protein sequence ID" value="SQB10321.1"/>
    <property type="molecule type" value="Genomic_DNA"/>
</dbReference>
<feature type="region of interest" description="Disordered" evidence="1">
    <location>
        <begin position="31"/>
        <end position="171"/>
    </location>
</feature>
<dbReference type="Pfam" id="PF20187">
    <property type="entry name" value="DUF6550"/>
    <property type="match status" value="1"/>
</dbReference>
<keyword evidence="2" id="KW-0812">Transmembrane</keyword>
<feature type="transmembrane region" description="Helical" evidence="2">
    <location>
        <begin position="9"/>
        <end position="29"/>
    </location>
</feature>
<keyword evidence="2" id="KW-0472">Membrane</keyword>
<protein>
    <submittedName>
        <fullName evidence="3">Uncharacterized protein</fullName>
    </submittedName>
</protein>
<name>A0A2X2U9B1_9FIRM</name>
<reference evidence="3 4" key="1">
    <citation type="submission" date="2018-06" db="EMBL/GenBank/DDBJ databases">
        <authorList>
            <consortium name="Pathogen Informatics"/>
            <person name="Doyle S."/>
        </authorList>
    </citation>
    <scope>NUCLEOTIDE SEQUENCE [LARGE SCALE GENOMIC DNA]</scope>
    <source>
        <strain evidence="3 4">NCTC11224</strain>
    </source>
</reference>
<dbReference type="Proteomes" id="UP000251853">
    <property type="component" value="Unassembled WGS sequence"/>
</dbReference>
<evidence type="ECO:0000256" key="2">
    <source>
        <dbReference type="SAM" id="Phobius"/>
    </source>
</evidence>
<gene>
    <name evidence="3" type="ORF">NCTC11224_01638</name>
</gene>
<dbReference type="InterPro" id="IPR046680">
    <property type="entry name" value="DUF6550"/>
</dbReference>
<keyword evidence="2" id="KW-1133">Transmembrane helix</keyword>
<accession>A0A2X2U9B1</accession>
<feature type="compositionally biased region" description="Basic and acidic residues" evidence="1">
    <location>
        <begin position="109"/>
        <end position="119"/>
    </location>
</feature>
<feature type="compositionally biased region" description="Polar residues" evidence="1">
    <location>
        <begin position="97"/>
        <end position="106"/>
    </location>
</feature>
<feature type="compositionally biased region" description="Basic and acidic residues" evidence="1">
    <location>
        <begin position="48"/>
        <end position="74"/>
    </location>
</feature>
<organism evidence="3 4">
    <name type="scientific">Enterocloster clostridioformis</name>
    <dbReference type="NCBI Taxonomy" id="1531"/>
    <lineage>
        <taxon>Bacteria</taxon>
        <taxon>Bacillati</taxon>
        <taxon>Bacillota</taxon>
        <taxon>Clostridia</taxon>
        <taxon>Lachnospirales</taxon>
        <taxon>Lachnospiraceae</taxon>
        <taxon>Enterocloster</taxon>
    </lineage>
</organism>
<keyword evidence="4" id="KW-1185">Reference proteome</keyword>